<reference evidence="2 3" key="1">
    <citation type="journal article" date="2018" name="PLoS ONE">
        <title>The draft genome of Kipferlia bialata reveals reductive genome evolution in fornicate parasites.</title>
        <authorList>
            <person name="Tanifuji G."/>
            <person name="Takabayashi S."/>
            <person name="Kume K."/>
            <person name="Takagi M."/>
            <person name="Nakayama T."/>
            <person name="Kamikawa R."/>
            <person name="Inagaki Y."/>
            <person name="Hashimoto T."/>
        </authorList>
    </citation>
    <scope>NUCLEOTIDE SEQUENCE [LARGE SCALE GENOMIC DNA]</scope>
    <source>
        <strain evidence="2">NY0173</strain>
    </source>
</reference>
<proteinExistence type="predicted"/>
<evidence type="ECO:0000256" key="1">
    <source>
        <dbReference type="SAM" id="MobiDB-lite"/>
    </source>
</evidence>
<evidence type="ECO:0000313" key="2">
    <source>
        <dbReference type="EMBL" id="GIQ87932.1"/>
    </source>
</evidence>
<dbReference type="Proteomes" id="UP000265618">
    <property type="component" value="Unassembled WGS sequence"/>
</dbReference>
<dbReference type="AlphaFoldDB" id="A0A9K3D3B8"/>
<sequence length="184" mass="20158">DVGSRVARVCLRDRLRALQTRIDESAADPLSNLMGVEQTQGTEAQSQKERETSLLLNTVRSYSRQAMSLMASASSVAPVRHSPHSKEMVQAVADLIGSLSRLLVAHVRRMPSVPDVNTSQALVQCMLRCCKGVCDSVTTDSATLLTSCQIPLDCAITEHWTELLGLDSEPVAQDGLNYTFMYIY</sequence>
<comment type="caution">
    <text evidence="2">The sequence shown here is derived from an EMBL/GenBank/DDBJ whole genome shotgun (WGS) entry which is preliminary data.</text>
</comment>
<organism evidence="2 3">
    <name type="scientific">Kipferlia bialata</name>
    <dbReference type="NCBI Taxonomy" id="797122"/>
    <lineage>
        <taxon>Eukaryota</taxon>
        <taxon>Metamonada</taxon>
        <taxon>Carpediemonas-like organisms</taxon>
        <taxon>Kipferlia</taxon>
    </lineage>
</organism>
<feature type="region of interest" description="Disordered" evidence="1">
    <location>
        <begin position="29"/>
        <end position="50"/>
    </location>
</feature>
<feature type="non-terminal residue" evidence="2">
    <location>
        <position position="1"/>
    </location>
</feature>
<name>A0A9K3D3B8_9EUKA</name>
<dbReference type="EMBL" id="BDIP01003622">
    <property type="protein sequence ID" value="GIQ87932.1"/>
    <property type="molecule type" value="Genomic_DNA"/>
</dbReference>
<gene>
    <name evidence="2" type="ORF">KIPB_010077</name>
</gene>
<accession>A0A9K3D3B8</accession>
<keyword evidence="3" id="KW-1185">Reference proteome</keyword>
<protein>
    <submittedName>
        <fullName evidence="2">Uncharacterized protein</fullName>
    </submittedName>
</protein>
<evidence type="ECO:0000313" key="3">
    <source>
        <dbReference type="Proteomes" id="UP000265618"/>
    </source>
</evidence>